<evidence type="ECO:0000313" key="12">
    <source>
        <dbReference type="Proteomes" id="UP000789390"/>
    </source>
</evidence>
<evidence type="ECO:0000313" key="11">
    <source>
        <dbReference type="EMBL" id="CAH0104512.1"/>
    </source>
</evidence>
<dbReference type="PANTHER" id="PTHR24300">
    <property type="entry name" value="CYTOCHROME P450 508A4-RELATED"/>
    <property type="match status" value="1"/>
</dbReference>
<dbReference type="GO" id="GO:0020037">
    <property type="term" value="F:heme binding"/>
    <property type="evidence" value="ECO:0007669"/>
    <property type="project" value="InterPro"/>
</dbReference>
<dbReference type="PRINTS" id="PR00463">
    <property type="entry name" value="EP450I"/>
</dbReference>
<evidence type="ECO:0000256" key="2">
    <source>
        <dbReference type="ARBA" id="ARBA00010617"/>
    </source>
</evidence>
<dbReference type="PROSITE" id="PS00086">
    <property type="entry name" value="CYTOCHROME_P450"/>
    <property type="match status" value="1"/>
</dbReference>
<dbReference type="FunFam" id="1.10.630.10:FF:000036">
    <property type="entry name" value="CYtochrome P450 family"/>
    <property type="match status" value="1"/>
</dbReference>
<dbReference type="InterPro" id="IPR050182">
    <property type="entry name" value="Cytochrome_P450_fam2"/>
</dbReference>
<sequence length="497" mass="56157">MIPEICLTILLIGLVINAVKRPRNFPPGPRGLPLVGYLPFLSSWDPNYPHKAMKKMSEVYGPVTGIYLGLTPVISVCSHEAVKEALLNEDLNGRPHSSITLARNFGEQLGIMFVMGQFWQEHRRFTMRHLRDLGFGKTSIEDQMMGELKDLITDMENSSQSDAQRVVDLKGIFQVSVLNILWAMIAGKRFRRNDPKFQELLTANEQFFRAGDPIRGSIPVPSLVLNHSRIVREFIGLKRELIEPIQKFIQNTIDDHQLTNRSADEATDFIDFYLNEMRKQKAENPFTTFTNNQLIATVTDLFGAGAESTSGSIGFAIIHLIRNQEVQLKMQMELDQVCGEYLPTLNHRSSLPYTEAVLMEAQRCSSIAPYAVPHYAVKDTQLQGYTIPKGSVIMLNLDAVLLDDGYWKKPEVFLPERHLNEDGTKVIKSDHFYPFGLGKRMCLGDSLAKNTYFLFTAALIKQFRFEPAPNEPLPSLDPTNGFTLGYRGFKAVVVPRS</sequence>
<evidence type="ECO:0000256" key="10">
    <source>
        <dbReference type="SAM" id="SignalP"/>
    </source>
</evidence>
<dbReference type="InterPro" id="IPR036396">
    <property type="entry name" value="Cyt_P450_sf"/>
</dbReference>
<dbReference type="EMBL" id="CAKKLH010000146">
    <property type="protein sequence ID" value="CAH0104512.1"/>
    <property type="molecule type" value="Genomic_DNA"/>
</dbReference>
<evidence type="ECO:0000256" key="9">
    <source>
        <dbReference type="RuleBase" id="RU000461"/>
    </source>
</evidence>
<dbReference type="GO" id="GO:0005737">
    <property type="term" value="C:cytoplasm"/>
    <property type="evidence" value="ECO:0007669"/>
    <property type="project" value="TreeGrafter"/>
</dbReference>
<dbReference type="PANTHER" id="PTHR24300:SF376">
    <property type="entry name" value="CYTOCHROME P450 15A1"/>
    <property type="match status" value="1"/>
</dbReference>
<keyword evidence="10" id="KW-0732">Signal</keyword>
<evidence type="ECO:0000256" key="7">
    <source>
        <dbReference type="ARBA" id="ARBA00023033"/>
    </source>
</evidence>
<keyword evidence="5 9" id="KW-0560">Oxidoreductase</keyword>
<dbReference type="OrthoDB" id="3934656at2759"/>
<evidence type="ECO:0008006" key="13">
    <source>
        <dbReference type="Google" id="ProtNLM"/>
    </source>
</evidence>
<name>A0A8J2RRR7_9CRUS</name>
<evidence type="ECO:0000256" key="1">
    <source>
        <dbReference type="ARBA" id="ARBA00001971"/>
    </source>
</evidence>
<comment type="caution">
    <text evidence="11">The sequence shown here is derived from an EMBL/GenBank/DDBJ whole genome shotgun (WGS) entry which is preliminary data.</text>
</comment>
<feature type="binding site" description="axial binding residue" evidence="8">
    <location>
        <position position="442"/>
    </location>
    <ligand>
        <name>heme</name>
        <dbReference type="ChEBI" id="CHEBI:30413"/>
    </ligand>
    <ligandPart>
        <name>Fe</name>
        <dbReference type="ChEBI" id="CHEBI:18248"/>
    </ligandPart>
</feature>
<dbReference type="Proteomes" id="UP000789390">
    <property type="component" value="Unassembled WGS sequence"/>
</dbReference>
<accession>A0A8J2RRR7</accession>
<comment type="similarity">
    <text evidence="2 9">Belongs to the cytochrome P450 family.</text>
</comment>
<dbReference type="GO" id="GO:0006805">
    <property type="term" value="P:xenobiotic metabolic process"/>
    <property type="evidence" value="ECO:0007669"/>
    <property type="project" value="TreeGrafter"/>
</dbReference>
<dbReference type="SUPFAM" id="SSF48264">
    <property type="entry name" value="Cytochrome P450"/>
    <property type="match status" value="1"/>
</dbReference>
<feature type="signal peptide" evidence="10">
    <location>
        <begin position="1"/>
        <end position="18"/>
    </location>
</feature>
<evidence type="ECO:0000256" key="4">
    <source>
        <dbReference type="ARBA" id="ARBA00022723"/>
    </source>
</evidence>
<keyword evidence="7 9" id="KW-0503">Monooxygenase</keyword>
<dbReference type="PRINTS" id="PR00385">
    <property type="entry name" value="P450"/>
</dbReference>
<comment type="cofactor">
    <cofactor evidence="1 8">
        <name>heme</name>
        <dbReference type="ChEBI" id="CHEBI:30413"/>
    </cofactor>
</comment>
<evidence type="ECO:0000256" key="3">
    <source>
        <dbReference type="ARBA" id="ARBA00022617"/>
    </source>
</evidence>
<keyword evidence="3 8" id="KW-0349">Heme</keyword>
<evidence type="ECO:0000256" key="8">
    <source>
        <dbReference type="PIRSR" id="PIRSR602401-1"/>
    </source>
</evidence>
<dbReference type="Pfam" id="PF00067">
    <property type="entry name" value="p450"/>
    <property type="match status" value="1"/>
</dbReference>
<dbReference type="Gene3D" id="1.10.630.10">
    <property type="entry name" value="Cytochrome P450"/>
    <property type="match status" value="1"/>
</dbReference>
<dbReference type="GO" id="GO:0005506">
    <property type="term" value="F:iron ion binding"/>
    <property type="evidence" value="ECO:0007669"/>
    <property type="project" value="InterPro"/>
</dbReference>
<keyword evidence="6 8" id="KW-0408">Iron</keyword>
<proteinExistence type="inferred from homology"/>
<dbReference type="AlphaFoldDB" id="A0A8J2RRR7"/>
<dbReference type="InterPro" id="IPR017972">
    <property type="entry name" value="Cyt_P450_CS"/>
</dbReference>
<reference evidence="11" key="1">
    <citation type="submission" date="2021-11" db="EMBL/GenBank/DDBJ databases">
        <authorList>
            <person name="Schell T."/>
        </authorList>
    </citation>
    <scope>NUCLEOTIDE SEQUENCE</scope>
    <source>
        <strain evidence="11">M5</strain>
    </source>
</reference>
<dbReference type="GO" id="GO:0006082">
    <property type="term" value="P:organic acid metabolic process"/>
    <property type="evidence" value="ECO:0007669"/>
    <property type="project" value="TreeGrafter"/>
</dbReference>
<keyword evidence="4 8" id="KW-0479">Metal-binding</keyword>
<organism evidence="11 12">
    <name type="scientific">Daphnia galeata</name>
    <dbReference type="NCBI Taxonomy" id="27404"/>
    <lineage>
        <taxon>Eukaryota</taxon>
        <taxon>Metazoa</taxon>
        <taxon>Ecdysozoa</taxon>
        <taxon>Arthropoda</taxon>
        <taxon>Crustacea</taxon>
        <taxon>Branchiopoda</taxon>
        <taxon>Diplostraca</taxon>
        <taxon>Cladocera</taxon>
        <taxon>Anomopoda</taxon>
        <taxon>Daphniidae</taxon>
        <taxon>Daphnia</taxon>
    </lineage>
</organism>
<dbReference type="InterPro" id="IPR002401">
    <property type="entry name" value="Cyt_P450_E_grp-I"/>
</dbReference>
<gene>
    <name evidence="11" type="ORF">DGAL_LOCUS7419</name>
</gene>
<protein>
    <recommendedName>
        <fullName evidence="13">Cytochrome P450 305a1</fullName>
    </recommendedName>
</protein>
<feature type="chain" id="PRO_5035211485" description="Cytochrome P450 305a1" evidence="10">
    <location>
        <begin position="19"/>
        <end position="497"/>
    </location>
</feature>
<dbReference type="GO" id="GO:0008395">
    <property type="term" value="F:steroid hydroxylase activity"/>
    <property type="evidence" value="ECO:0007669"/>
    <property type="project" value="TreeGrafter"/>
</dbReference>
<dbReference type="InterPro" id="IPR001128">
    <property type="entry name" value="Cyt_P450"/>
</dbReference>
<dbReference type="GO" id="GO:0016712">
    <property type="term" value="F:oxidoreductase activity, acting on paired donors, with incorporation or reduction of molecular oxygen, reduced flavin or flavoprotein as one donor, and incorporation of one atom of oxygen"/>
    <property type="evidence" value="ECO:0007669"/>
    <property type="project" value="TreeGrafter"/>
</dbReference>
<evidence type="ECO:0000256" key="5">
    <source>
        <dbReference type="ARBA" id="ARBA00023002"/>
    </source>
</evidence>
<keyword evidence="12" id="KW-1185">Reference proteome</keyword>
<evidence type="ECO:0000256" key="6">
    <source>
        <dbReference type="ARBA" id="ARBA00023004"/>
    </source>
</evidence>